<keyword evidence="1" id="KW-0732">Signal</keyword>
<sequence>MFQHCLRSPPNTIWSILTLLLLVGTLSTRGKKPEVVANKYKSIRRGKTIIHRIFAEDYRCLQCGDFWFFRLGQEAGCLGKGKSFRGSAAGTSMVRRTLWSLGGNAMLRF</sequence>
<name>A0A433D3M7_9FUNG</name>
<feature type="non-terminal residue" evidence="2">
    <location>
        <position position="109"/>
    </location>
</feature>
<accession>A0A433D3M7</accession>
<protein>
    <recommendedName>
        <fullName evidence="4">Secreted protein</fullName>
    </recommendedName>
</protein>
<evidence type="ECO:0008006" key="4">
    <source>
        <dbReference type="Google" id="ProtNLM"/>
    </source>
</evidence>
<gene>
    <name evidence="2" type="ORF">BC936DRAFT_148186</name>
</gene>
<comment type="caution">
    <text evidence="2">The sequence shown here is derived from an EMBL/GenBank/DDBJ whole genome shotgun (WGS) entry which is preliminary data.</text>
</comment>
<evidence type="ECO:0000256" key="1">
    <source>
        <dbReference type="SAM" id="SignalP"/>
    </source>
</evidence>
<keyword evidence="3" id="KW-1185">Reference proteome</keyword>
<dbReference type="EMBL" id="RBNI01007294">
    <property type="protein sequence ID" value="RUP45434.1"/>
    <property type="molecule type" value="Genomic_DNA"/>
</dbReference>
<reference evidence="2 3" key="1">
    <citation type="journal article" date="2018" name="New Phytol.">
        <title>Phylogenomics of Endogonaceae and evolution of mycorrhizas within Mucoromycota.</title>
        <authorList>
            <person name="Chang Y."/>
            <person name="Desiro A."/>
            <person name="Na H."/>
            <person name="Sandor L."/>
            <person name="Lipzen A."/>
            <person name="Clum A."/>
            <person name="Barry K."/>
            <person name="Grigoriev I.V."/>
            <person name="Martin F.M."/>
            <person name="Stajich J.E."/>
            <person name="Smith M.E."/>
            <person name="Bonito G."/>
            <person name="Spatafora J.W."/>
        </authorList>
    </citation>
    <scope>NUCLEOTIDE SEQUENCE [LARGE SCALE GENOMIC DNA]</scope>
    <source>
        <strain evidence="2 3">GMNB39</strain>
    </source>
</reference>
<dbReference type="AlphaFoldDB" id="A0A433D3M7"/>
<feature type="signal peptide" evidence="1">
    <location>
        <begin position="1"/>
        <end position="30"/>
    </location>
</feature>
<organism evidence="2 3">
    <name type="scientific">Jimgerdemannia flammicorona</name>
    <dbReference type="NCBI Taxonomy" id="994334"/>
    <lineage>
        <taxon>Eukaryota</taxon>
        <taxon>Fungi</taxon>
        <taxon>Fungi incertae sedis</taxon>
        <taxon>Mucoromycota</taxon>
        <taxon>Mucoromycotina</taxon>
        <taxon>Endogonomycetes</taxon>
        <taxon>Endogonales</taxon>
        <taxon>Endogonaceae</taxon>
        <taxon>Jimgerdemannia</taxon>
    </lineage>
</organism>
<evidence type="ECO:0000313" key="2">
    <source>
        <dbReference type="EMBL" id="RUP45434.1"/>
    </source>
</evidence>
<evidence type="ECO:0000313" key="3">
    <source>
        <dbReference type="Proteomes" id="UP000268093"/>
    </source>
</evidence>
<proteinExistence type="predicted"/>
<feature type="chain" id="PRO_5019084255" description="Secreted protein" evidence="1">
    <location>
        <begin position="31"/>
        <end position="109"/>
    </location>
</feature>
<dbReference type="Proteomes" id="UP000268093">
    <property type="component" value="Unassembled WGS sequence"/>
</dbReference>